<dbReference type="OrthoDB" id="3690818at2"/>
<gene>
    <name evidence="10" type="ORF">R2APBS1_2138</name>
</gene>
<feature type="transmembrane region" description="Helical" evidence="8">
    <location>
        <begin position="101"/>
        <end position="122"/>
    </location>
</feature>
<accession>M4NEK0</accession>
<feature type="transmembrane region" description="Helical" evidence="8">
    <location>
        <begin position="28"/>
        <end position="50"/>
    </location>
</feature>
<evidence type="ECO:0000256" key="7">
    <source>
        <dbReference type="ARBA" id="ARBA00023136"/>
    </source>
</evidence>
<reference evidence="10 11" key="1">
    <citation type="submission" date="2012-04" db="EMBL/GenBank/DDBJ databases">
        <title>Complete genome of Rhodanobacter sp. 2APBS1.</title>
        <authorList>
            <consortium name="US DOE Joint Genome Institute"/>
            <person name="Huntemann M."/>
            <person name="Wei C.-L."/>
            <person name="Han J."/>
            <person name="Detter J.C."/>
            <person name="Han C."/>
            <person name="Tapia R."/>
            <person name="Munk A.C.C."/>
            <person name="Chen A."/>
            <person name="Krypides N."/>
            <person name="Mavromatis K."/>
            <person name="Markowitz V."/>
            <person name="Szeto E."/>
            <person name="Ivanova N."/>
            <person name="Mikhailova N."/>
            <person name="Ovchinnikova G."/>
            <person name="Pagani I."/>
            <person name="Pati A."/>
            <person name="Goodwin L."/>
            <person name="Peters L."/>
            <person name="Pitluck S."/>
            <person name="Woyke T."/>
            <person name="Prakash O."/>
            <person name="Elkins J."/>
            <person name="Brown S."/>
            <person name="Palumbo A."/>
            <person name="Hemme C."/>
            <person name="Zhou J."/>
            <person name="Watson D."/>
            <person name="Jardine P."/>
            <person name="Kostka J."/>
            <person name="Green S."/>
        </authorList>
    </citation>
    <scope>NUCLEOTIDE SEQUENCE [LARGE SCALE GENOMIC DNA]</scope>
    <source>
        <strain evidence="10 11">2APBS1</strain>
    </source>
</reference>
<keyword evidence="2" id="KW-0813">Transport</keyword>
<evidence type="ECO:0000256" key="6">
    <source>
        <dbReference type="ARBA" id="ARBA00022989"/>
    </source>
</evidence>
<dbReference type="Gene3D" id="1.20.1250.20">
    <property type="entry name" value="MFS general substrate transporter like domains"/>
    <property type="match status" value="2"/>
</dbReference>
<keyword evidence="11" id="KW-1185">Reference proteome</keyword>
<evidence type="ECO:0000256" key="5">
    <source>
        <dbReference type="ARBA" id="ARBA00022847"/>
    </source>
</evidence>
<evidence type="ECO:0000256" key="8">
    <source>
        <dbReference type="SAM" id="Phobius"/>
    </source>
</evidence>
<feature type="transmembrane region" description="Helical" evidence="8">
    <location>
        <begin position="318"/>
        <end position="337"/>
    </location>
</feature>
<evidence type="ECO:0000313" key="11">
    <source>
        <dbReference type="Proteomes" id="UP000011859"/>
    </source>
</evidence>
<dbReference type="InterPro" id="IPR020846">
    <property type="entry name" value="MFS_dom"/>
</dbReference>
<feature type="transmembrane region" description="Helical" evidence="8">
    <location>
        <begin position="128"/>
        <end position="153"/>
    </location>
</feature>
<dbReference type="RefSeq" id="WP_015447927.1">
    <property type="nucleotide sequence ID" value="NC_020541.1"/>
</dbReference>
<feature type="transmembrane region" description="Helical" evidence="8">
    <location>
        <begin position="62"/>
        <end position="80"/>
    </location>
</feature>
<feature type="transmembrane region" description="Helical" evidence="8">
    <location>
        <begin position="255"/>
        <end position="279"/>
    </location>
</feature>
<evidence type="ECO:0000256" key="2">
    <source>
        <dbReference type="ARBA" id="ARBA00022448"/>
    </source>
</evidence>
<comment type="subcellular location">
    <subcellularLocation>
        <location evidence="1">Cell membrane</location>
        <topology evidence="1">Multi-pass membrane protein</topology>
    </subcellularLocation>
</comment>
<sequence length="440" mass="46734">MNEATALTAVDVTGAAARPLGRRDARTLLLAALGGALEFYDFVVFVFFAIPLSHLFFPPDTAPWLAQLQVFGIFAAGYLARPLGGIVMAHYGDKRGRKRMFTLSVFLMALPTLGIGLLPVYAQVGMLAPLLLLLLRVVQGLAVGGEVPGAWVFVAEHVPPKRIGFACASLTSGLTVGILIGSLVAAAINSRMTPAEVLDHGWRLPFLAGGVFGFFAVWLRRWLSETPVFETMHARKELASGLPLRRVFERHLPGVLLSMLVTWMLTAAIVVLILMTPTLGQSAFHVVPARAFLGNSVASFALALGCLFYGWLADRLGYARALLAGAIGLLVCGYALYFDLQAGAAHFVALYALAGFAVGVVGVVPALMVVAFPPAVRFSGLSFSYNVAYALFGGLTPPLIGLLMRRFGVLAPAHYVAFTAVIGIAVAAWLLSARRAAVPA</sequence>
<dbReference type="GO" id="GO:0015293">
    <property type="term" value="F:symporter activity"/>
    <property type="evidence" value="ECO:0007669"/>
    <property type="project" value="UniProtKB-KW"/>
</dbReference>
<evidence type="ECO:0000259" key="9">
    <source>
        <dbReference type="PROSITE" id="PS50850"/>
    </source>
</evidence>
<keyword evidence="3" id="KW-1003">Cell membrane</keyword>
<feature type="transmembrane region" description="Helical" evidence="8">
    <location>
        <begin position="291"/>
        <end position="311"/>
    </location>
</feature>
<evidence type="ECO:0000256" key="3">
    <source>
        <dbReference type="ARBA" id="ARBA00022475"/>
    </source>
</evidence>
<evidence type="ECO:0000256" key="4">
    <source>
        <dbReference type="ARBA" id="ARBA00022692"/>
    </source>
</evidence>
<feature type="transmembrane region" description="Helical" evidence="8">
    <location>
        <begin position="383"/>
        <end position="403"/>
    </location>
</feature>
<organism evidence="10 11">
    <name type="scientific">Rhodanobacter denitrificans</name>
    <dbReference type="NCBI Taxonomy" id="666685"/>
    <lineage>
        <taxon>Bacteria</taxon>
        <taxon>Pseudomonadati</taxon>
        <taxon>Pseudomonadota</taxon>
        <taxon>Gammaproteobacteria</taxon>
        <taxon>Lysobacterales</taxon>
        <taxon>Rhodanobacteraceae</taxon>
        <taxon>Rhodanobacter</taxon>
    </lineage>
</organism>
<dbReference type="Pfam" id="PF07690">
    <property type="entry name" value="MFS_1"/>
    <property type="match status" value="1"/>
</dbReference>
<dbReference type="SUPFAM" id="SSF103473">
    <property type="entry name" value="MFS general substrate transporter"/>
    <property type="match status" value="1"/>
</dbReference>
<name>M4NEK0_9GAMM</name>
<dbReference type="PANTHER" id="PTHR43528:SF7">
    <property type="entry name" value="MFS TRANSPORTER"/>
    <property type="match status" value="1"/>
</dbReference>
<dbReference type="InterPro" id="IPR036259">
    <property type="entry name" value="MFS_trans_sf"/>
</dbReference>
<dbReference type="KEGG" id="rhd:R2APBS1_2138"/>
<keyword evidence="5" id="KW-0769">Symport</keyword>
<dbReference type="AlphaFoldDB" id="M4NEK0"/>
<dbReference type="Proteomes" id="UP000011859">
    <property type="component" value="Chromosome"/>
</dbReference>
<feature type="transmembrane region" description="Helical" evidence="8">
    <location>
        <begin position="349"/>
        <end position="371"/>
    </location>
</feature>
<dbReference type="eggNOG" id="COG0477">
    <property type="taxonomic scope" value="Bacteria"/>
</dbReference>
<feature type="transmembrane region" description="Helical" evidence="8">
    <location>
        <begin position="409"/>
        <end position="431"/>
    </location>
</feature>
<dbReference type="STRING" id="666685.R2APBS1_2138"/>
<dbReference type="InterPro" id="IPR051084">
    <property type="entry name" value="H+-coupled_symporters"/>
</dbReference>
<feature type="domain" description="Major facilitator superfamily (MFS) profile" evidence="9">
    <location>
        <begin position="27"/>
        <end position="435"/>
    </location>
</feature>
<keyword evidence="4 8" id="KW-0812">Transmembrane</keyword>
<dbReference type="HOGENOM" id="CLU_001265_39_0_6"/>
<feature type="transmembrane region" description="Helical" evidence="8">
    <location>
        <begin position="165"/>
        <end position="188"/>
    </location>
</feature>
<dbReference type="PROSITE" id="PS50850">
    <property type="entry name" value="MFS"/>
    <property type="match status" value="1"/>
</dbReference>
<dbReference type="EMBL" id="CP003470">
    <property type="protein sequence ID" value="AGG89255.1"/>
    <property type="molecule type" value="Genomic_DNA"/>
</dbReference>
<dbReference type="FunFam" id="1.20.1250.20:FF:000001">
    <property type="entry name" value="Dicarboxylate MFS transporter"/>
    <property type="match status" value="1"/>
</dbReference>
<proteinExistence type="predicted"/>
<evidence type="ECO:0000256" key="1">
    <source>
        <dbReference type="ARBA" id="ARBA00004651"/>
    </source>
</evidence>
<keyword evidence="7 8" id="KW-0472">Membrane</keyword>
<keyword evidence="6 8" id="KW-1133">Transmembrane helix</keyword>
<dbReference type="GO" id="GO:0005886">
    <property type="term" value="C:plasma membrane"/>
    <property type="evidence" value="ECO:0007669"/>
    <property type="project" value="UniProtKB-SubCell"/>
</dbReference>
<dbReference type="InterPro" id="IPR011701">
    <property type="entry name" value="MFS"/>
</dbReference>
<protein>
    <submittedName>
        <fullName evidence="10">Arabinose efflux permease family protein</fullName>
    </submittedName>
</protein>
<dbReference type="PANTHER" id="PTHR43528">
    <property type="entry name" value="ALPHA-KETOGLUTARATE PERMEASE"/>
    <property type="match status" value="1"/>
</dbReference>
<evidence type="ECO:0000313" key="10">
    <source>
        <dbReference type="EMBL" id="AGG89255.1"/>
    </source>
</evidence>
<feature type="transmembrane region" description="Helical" evidence="8">
    <location>
        <begin position="200"/>
        <end position="219"/>
    </location>
</feature>